<name>A0AAE1DQ71_9GAST</name>
<dbReference type="Pfam" id="PF00078">
    <property type="entry name" value="RVT_1"/>
    <property type="match status" value="1"/>
</dbReference>
<evidence type="ECO:0000313" key="4">
    <source>
        <dbReference type="Proteomes" id="UP001283361"/>
    </source>
</evidence>
<evidence type="ECO:0000256" key="1">
    <source>
        <dbReference type="SAM" id="SignalP"/>
    </source>
</evidence>
<proteinExistence type="predicted"/>
<protein>
    <recommendedName>
        <fullName evidence="2">Reverse transcriptase domain-containing protein</fullName>
    </recommendedName>
</protein>
<organism evidence="3 4">
    <name type="scientific">Elysia crispata</name>
    <name type="common">lettuce slug</name>
    <dbReference type="NCBI Taxonomy" id="231223"/>
    <lineage>
        <taxon>Eukaryota</taxon>
        <taxon>Metazoa</taxon>
        <taxon>Spiralia</taxon>
        <taxon>Lophotrochozoa</taxon>
        <taxon>Mollusca</taxon>
        <taxon>Gastropoda</taxon>
        <taxon>Heterobranchia</taxon>
        <taxon>Euthyneura</taxon>
        <taxon>Panpulmonata</taxon>
        <taxon>Sacoglossa</taxon>
        <taxon>Placobranchoidea</taxon>
        <taxon>Plakobranchidae</taxon>
        <taxon>Elysia</taxon>
    </lineage>
</organism>
<dbReference type="InterPro" id="IPR000477">
    <property type="entry name" value="RT_dom"/>
</dbReference>
<feature type="chain" id="PRO_5042094736" description="Reverse transcriptase domain-containing protein" evidence="1">
    <location>
        <begin position="21"/>
        <end position="259"/>
    </location>
</feature>
<dbReference type="AlphaFoldDB" id="A0AAE1DQ71"/>
<feature type="signal peptide" evidence="1">
    <location>
        <begin position="1"/>
        <end position="20"/>
    </location>
</feature>
<dbReference type="PROSITE" id="PS50878">
    <property type="entry name" value="RT_POL"/>
    <property type="match status" value="1"/>
</dbReference>
<sequence length="259" mass="29660">MGCTISPILFVMAMEVILKAEEDSAGPANLGDGCYMSPLKAFMDDTTIICSNEYEIRRMLKRLHVLMAWCRIKFKPKKSCSLSVRKSKIDATTTFTVANQQIPMLLWPRLVYEICSTTVEAIEDKINKFTKRWLGVPRDLTDVAMYSRKAKLRLPLKSILEEYKCGRARLLSMLEDSEDPFVQPAIKTGRKWKVVEVVDEAKECLKIKEVIGQTQTDREGLGSSTAKWWSNAEEKEKRDIVINAIRFNEDSRRVQKAVQ</sequence>
<evidence type="ECO:0000259" key="2">
    <source>
        <dbReference type="PROSITE" id="PS50878"/>
    </source>
</evidence>
<dbReference type="Proteomes" id="UP001283361">
    <property type="component" value="Unassembled WGS sequence"/>
</dbReference>
<reference evidence="3" key="1">
    <citation type="journal article" date="2023" name="G3 (Bethesda)">
        <title>A reference genome for the long-term kleptoplast-retaining sea slug Elysia crispata morphotype clarki.</title>
        <authorList>
            <person name="Eastman K.E."/>
            <person name="Pendleton A.L."/>
            <person name="Shaikh M.A."/>
            <person name="Suttiyut T."/>
            <person name="Ogas R."/>
            <person name="Tomko P."/>
            <person name="Gavelis G."/>
            <person name="Widhalm J.R."/>
            <person name="Wisecaver J.H."/>
        </authorList>
    </citation>
    <scope>NUCLEOTIDE SEQUENCE</scope>
    <source>
        <strain evidence="3">ECLA1</strain>
    </source>
</reference>
<comment type="caution">
    <text evidence="3">The sequence shown here is derived from an EMBL/GenBank/DDBJ whole genome shotgun (WGS) entry which is preliminary data.</text>
</comment>
<evidence type="ECO:0000313" key="3">
    <source>
        <dbReference type="EMBL" id="KAK3779041.1"/>
    </source>
</evidence>
<feature type="domain" description="Reverse transcriptase" evidence="2">
    <location>
        <begin position="1"/>
        <end position="138"/>
    </location>
</feature>
<gene>
    <name evidence="3" type="ORF">RRG08_016589</name>
</gene>
<accession>A0AAE1DQ71</accession>
<dbReference type="EMBL" id="JAWDGP010002889">
    <property type="protein sequence ID" value="KAK3779041.1"/>
    <property type="molecule type" value="Genomic_DNA"/>
</dbReference>
<keyword evidence="4" id="KW-1185">Reference proteome</keyword>
<keyword evidence="1" id="KW-0732">Signal</keyword>